<keyword evidence="2" id="KW-1185">Reference proteome</keyword>
<accession>A0A1G9LG16</accession>
<evidence type="ECO:0008006" key="3">
    <source>
        <dbReference type="Google" id="ProtNLM"/>
    </source>
</evidence>
<dbReference type="RefSeq" id="WP_091213061.1">
    <property type="nucleotide sequence ID" value="NZ_FNHE01000001.1"/>
</dbReference>
<dbReference type="OrthoDB" id="3771115at2"/>
<sequence>MAVADPEVGAPTPVRNGLEVVAGLVDAYAGRTPVESVAVVGNAPVPADPERAAAIDAADLVVRVNGFALDGPQHPRGLGTRADVVVTQWALEATPWVFADYRSRLYLYNEPGMMYADVERLPAWWPPDLGLVPIPNREVNQPLSRALGFDPAQPRWATTGTVAAWLVRRLYPEARLLLAGFSFIWTPVQSTWDHAYGGASVLTGDHELIAEATMLRSWIEDGSAEYLR</sequence>
<dbReference type="AlphaFoldDB" id="A0A1G9LG16"/>
<evidence type="ECO:0000313" key="1">
    <source>
        <dbReference type="EMBL" id="SDL60455.1"/>
    </source>
</evidence>
<name>A0A1G9LG16_9ACTN</name>
<dbReference type="Gene3D" id="3.90.1480.20">
    <property type="entry name" value="Glycosyl transferase family 29"/>
    <property type="match status" value="1"/>
</dbReference>
<gene>
    <name evidence="1" type="ORF">SAMN05660642_00398</name>
</gene>
<dbReference type="Proteomes" id="UP000198680">
    <property type="component" value="Unassembled WGS sequence"/>
</dbReference>
<reference evidence="2" key="1">
    <citation type="submission" date="2016-10" db="EMBL/GenBank/DDBJ databases">
        <authorList>
            <person name="Varghese N."/>
            <person name="Submissions S."/>
        </authorList>
    </citation>
    <scope>NUCLEOTIDE SEQUENCE [LARGE SCALE GENOMIC DNA]</scope>
    <source>
        <strain evidence="2">DSM 45419</strain>
    </source>
</reference>
<proteinExistence type="predicted"/>
<dbReference type="InterPro" id="IPR038578">
    <property type="entry name" value="GT29-like_sf"/>
</dbReference>
<dbReference type="EMBL" id="FNHE01000001">
    <property type="protein sequence ID" value="SDL60455.1"/>
    <property type="molecule type" value="Genomic_DNA"/>
</dbReference>
<protein>
    <recommendedName>
        <fullName evidence="3">Glycosyltransferase family 29 (Sialyltransferase)</fullName>
    </recommendedName>
</protein>
<evidence type="ECO:0000313" key="2">
    <source>
        <dbReference type="Proteomes" id="UP000198680"/>
    </source>
</evidence>
<dbReference type="STRING" id="1137991.SAMN05660642_00398"/>
<organism evidence="1 2">
    <name type="scientific">Geodermatophilus siccatus</name>
    <dbReference type="NCBI Taxonomy" id="1137991"/>
    <lineage>
        <taxon>Bacteria</taxon>
        <taxon>Bacillati</taxon>
        <taxon>Actinomycetota</taxon>
        <taxon>Actinomycetes</taxon>
        <taxon>Geodermatophilales</taxon>
        <taxon>Geodermatophilaceae</taxon>
        <taxon>Geodermatophilus</taxon>
    </lineage>
</organism>